<dbReference type="RefSeq" id="XP_002673393.1">
    <property type="nucleotide sequence ID" value="XM_002673347.1"/>
</dbReference>
<dbReference type="SUPFAM" id="SSF50249">
    <property type="entry name" value="Nucleic acid-binding proteins"/>
    <property type="match status" value="1"/>
</dbReference>
<dbReference type="AlphaFoldDB" id="D2VRD1"/>
<dbReference type="GO" id="GO:0006260">
    <property type="term" value="P:DNA replication"/>
    <property type="evidence" value="ECO:0007669"/>
    <property type="project" value="InterPro"/>
</dbReference>
<reference evidence="4 5" key="1">
    <citation type="journal article" date="2010" name="Cell">
        <title>The genome of Naegleria gruberi illuminates early eukaryotic versatility.</title>
        <authorList>
            <person name="Fritz-Laylin L.K."/>
            <person name="Prochnik S.E."/>
            <person name="Ginger M.L."/>
            <person name="Dacks J.B."/>
            <person name="Carpenter M.L."/>
            <person name="Field M.C."/>
            <person name="Kuo A."/>
            <person name="Paredez A."/>
            <person name="Chapman J."/>
            <person name="Pham J."/>
            <person name="Shu S."/>
            <person name="Neupane R."/>
            <person name="Cipriano M."/>
            <person name="Mancuso J."/>
            <person name="Tu H."/>
            <person name="Salamov A."/>
            <person name="Lindquist E."/>
            <person name="Shapiro H."/>
            <person name="Lucas S."/>
            <person name="Grigoriev I.V."/>
            <person name="Cande W.Z."/>
            <person name="Fulton C."/>
            <person name="Rokhsar D.S."/>
            <person name="Dawson S.C."/>
        </authorList>
    </citation>
    <scope>NUCLEOTIDE SEQUENCE [LARGE SCALE GENOMIC DNA]</scope>
    <source>
        <strain evidence="4 5">NEG-M</strain>
    </source>
</reference>
<feature type="region of interest" description="Disordered" evidence="3">
    <location>
        <begin position="39"/>
        <end position="90"/>
    </location>
</feature>
<sequence>MLKRISIIGNRSSALYHHHHQFASSACSYHTSQTLSDVTRRVSVKPTTTTSSSSSSNSDTPSYSSSSNSSYKKTNVSSKPAPSQEEGQTFQIRGSVNSVHLIGTLASDAVIKEIANGGTFTGLTVVTSERIKKGENIEEQSTFHSVVSFNPVLAKVATKFFKKGVIVSIRGSLKYREVEKDGVKHVTSKVVVDDFNDAKVIYGKFTKE</sequence>
<feature type="compositionally biased region" description="Low complexity" evidence="3">
    <location>
        <begin position="44"/>
        <end position="78"/>
    </location>
</feature>
<organism evidence="5">
    <name type="scientific">Naegleria gruberi</name>
    <name type="common">Amoeba</name>
    <dbReference type="NCBI Taxonomy" id="5762"/>
    <lineage>
        <taxon>Eukaryota</taxon>
        <taxon>Discoba</taxon>
        <taxon>Heterolobosea</taxon>
        <taxon>Tetramitia</taxon>
        <taxon>Eutetramitia</taxon>
        <taxon>Vahlkampfiidae</taxon>
        <taxon>Naegleria</taxon>
    </lineage>
</organism>
<accession>D2VRD1</accession>
<evidence type="ECO:0000256" key="2">
    <source>
        <dbReference type="PROSITE-ProRule" id="PRU00252"/>
    </source>
</evidence>
<dbReference type="KEGG" id="ngr:NAEGRDRAFT_51649"/>
<dbReference type="OMA" id="SSACSYH"/>
<dbReference type="EMBL" id="GG738891">
    <property type="protein sequence ID" value="EFC40649.1"/>
    <property type="molecule type" value="Genomic_DNA"/>
</dbReference>
<dbReference type="PROSITE" id="PS51257">
    <property type="entry name" value="PROKAR_LIPOPROTEIN"/>
    <property type="match status" value="1"/>
</dbReference>
<dbReference type="PROSITE" id="PS50935">
    <property type="entry name" value="SSB"/>
    <property type="match status" value="1"/>
</dbReference>
<dbReference type="STRING" id="5762.D2VRD1"/>
<proteinExistence type="predicted"/>
<dbReference type="GeneID" id="8854920"/>
<name>D2VRD1_NAEGR</name>
<dbReference type="InParanoid" id="D2VRD1"/>
<gene>
    <name evidence="4" type="ORF">NAEGRDRAFT_51649</name>
</gene>
<dbReference type="NCBIfam" id="TIGR00621">
    <property type="entry name" value="ssb"/>
    <property type="match status" value="1"/>
</dbReference>
<dbReference type="GO" id="GO:0009295">
    <property type="term" value="C:nucleoid"/>
    <property type="evidence" value="ECO:0007669"/>
    <property type="project" value="TreeGrafter"/>
</dbReference>
<dbReference type="Gene3D" id="2.40.50.140">
    <property type="entry name" value="Nucleic acid-binding proteins"/>
    <property type="match status" value="1"/>
</dbReference>
<dbReference type="PANTHER" id="PTHR10302:SF0">
    <property type="entry name" value="SINGLE-STRANDED DNA-BINDING PROTEIN, MITOCHONDRIAL"/>
    <property type="match status" value="1"/>
</dbReference>
<dbReference type="PANTHER" id="PTHR10302">
    <property type="entry name" value="SINGLE-STRANDED DNA-BINDING PROTEIN"/>
    <property type="match status" value="1"/>
</dbReference>
<keyword evidence="5" id="KW-1185">Reference proteome</keyword>
<dbReference type="Proteomes" id="UP000006671">
    <property type="component" value="Unassembled WGS sequence"/>
</dbReference>
<evidence type="ECO:0000313" key="4">
    <source>
        <dbReference type="EMBL" id="EFC40649.1"/>
    </source>
</evidence>
<keyword evidence="1 2" id="KW-0238">DNA-binding</keyword>
<dbReference type="InterPro" id="IPR012340">
    <property type="entry name" value="NA-bd_OB-fold"/>
</dbReference>
<dbReference type="OrthoDB" id="1078367at2759"/>
<dbReference type="VEuPathDB" id="AmoebaDB:NAEGRDRAFT_51649"/>
<dbReference type="GO" id="GO:0003697">
    <property type="term" value="F:single-stranded DNA binding"/>
    <property type="evidence" value="ECO:0007669"/>
    <property type="project" value="InterPro"/>
</dbReference>
<dbReference type="InterPro" id="IPR000424">
    <property type="entry name" value="Primosome_PriB/ssb"/>
</dbReference>
<protein>
    <submittedName>
        <fullName evidence="4">Predicted protein</fullName>
    </submittedName>
</protein>
<evidence type="ECO:0000256" key="3">
    <source>
        <dbReference type="SAM" id="MobiDB-lite"/>
    </source>
</evidence>
<evidence type="ECO:0000313" key="5">
    <source>
        <dbReference type="Proteomes" id="UP000006671"/>
    </source>
</evidence>
<evidence type="ECO:0000256" key="1">
    <source>
        <dbReference type="ARBA" id="ARBA00023125"/>
    </source>
</evidence>
<dbReference type="Pfam" id="PF00436">
    <property type="entry name" value="SSB"/>
    <property type="match status" value="1"/>
</dbReference>
<dbReference type="InterPro" id="IPR011344">
    <property type="entry name" value="ssDNA-bd"/>
</dbReference>